<gene>
    <name evidence="12" type="ORF">F0U83_02560</name>
</gene>
<evidence type="ECO:0000256" key="3">
    <source>
        <dbReference type="ARBA" id="ARBA00022679"/>
    </source>
</evidence>
<dbReference type="CDD" id="cd18138">
    <property type="entry name" value="HLD_clamp_pol_III_delta"/>
    <property type="match status" value="1"/>
</dbReference>
<dbReference type="GO" id="GO:0003677">
    <property type="term" value="F:DNA binding"/>
    <property type="evidence" value="ECO:0007669"/>
    <property type="project" value="InterPro"/>
</dbReference>
<dbReference type="InterPro" id="IPR032780">
    <property type="entry name" value="DNA_pol3_delt_C"/>
</dbReference>
<dbReference type="Pfam" id="PF06144">
    <property type="entry name" value="DNA_pol3_delta"/>
    <property type="match status" value="1"/>
</dbReference>
<evidence type="ECO:0000256" key="5">
    <source>
        <dbReference type="ARBA" id="ARBA00022705"/>
    </source>
</evidence>
<dbReference type="Gene3D" id="3.40.50.300">
    <property type="entry name" value="P-loop containing nucleotide triphosphate hydrolases"/>
    <property type="match status" value="1"/>
</dbReference>
<dbReference type="PANTHER" id="PTHR34388:SF1">
    <property type="entry name" value="DNA POLYMERASE III SUBUNIT DELTA"/>
    <property type="match status" value="1"/>
</dbReference>
<evidence type="ECO:0000259" key="10">
    <source>
        <dbReference type="Pfam" id="PF06144"/>
    </source>
</evidence>
<evidence type="ECO:0000256" key="1">
    <source>
        <dbReference type="ARBA" id="ARBA00012417"/>
    </source>
</evidence>
<organism evidence="12 13">
    <name type="scientific">Neptunomonas concharum</name>
    <dbReference type="NCBI Taxonomy" id="1031538"/>
    <lineage>
        <taxon>Bacteria</taxon>
        <taxon>Pseudomonadati</taxon>
        <taxon>Pseudomonadota</taxon>
        <taxon>Gammaproteobacteria</taxon>
        <taxon>Oceanospirillales</taxon>
        <taxon>Oceanospirillaceae</taxon>
        <taxon>Neptunomonas</taxon>
    </lineage>
</organism>
<evidence type="ECO:0000256" key="7">
    <source>
        <dbReference type="ARBA" id="ARBA00034754"/>
    </source>
</evidence>
<dbReference type="SUPFAM" id="SSF52540">
    <property type="entry name" value="P-loop containing nucleoside triphosphate hydrolases"/>
    <property type="match status" value="1"/>
</dbReference>
<proteinExistence type="inferred from homology"/>
<reference evidence="12 13" key="1">
    <citation type="journal article" date="2019" name="Biochem. Eng. J.">
        <title>Metabolic engineering of the marine bacteria Neptunomonas concharum for the production of acetoin and meso-2,3-butanediol from acetate.</title>
        <authorList>
            <person name="Li W."/>
            <person name="Pu N."/>
            <person name="Liu C.-X."/>
            <person name="Yuan Q.-P."/>
            <person name="Li Z.-J."/>
        </authorList>
    </citation>
    <scope>NUCLEOTIDE SEQUENCE [LARGE SCALE GENOMIC DNA]</scope>
    <source>
        <strain evidence="12 13">JCM17730</strain>
    </source>
</reference>
<dbReference type="GO" id="GO:0009360">
    <property type="term" value="C:DNA polymerase III complex"/>
    <property type="evidence" value="ECO:0007669"/>
    <property type="project" value="UniProtKB-UniRule"/>
</dbReference>
<dbReference type="Gene3D" id="1.10.8.60">
    <property type="match status" value="1"/>
</dbReference>
<evidence type="ECO:0000313" key="13">
    <source>
        <dbReference type="Proteomes" id="UP000324760"/>
    </source>
</evidence>
<evidence type="ECO:0000313" key="12">
    <source>
        <dbReference type="EMBL" id="QEQ95674.1"/>
    </source>
</evidence>
<dbReference type="EMBL" id="CP043869">
    <property type="protein sequence ID" value="QEQ95674.1"/>
    <property type="molecule type" value="Genomic_DNA"/>
</dbReference>
<keyword evidence="6" id="KW-0239">DNA-directed DNA polymerase</keyword>
<keyword evidence="13" id="KW-1185">Reference proteome</keyword>
<evidence type="ECO:0000256" key="2">
    <source>
        <dbReference type="ARBA" id="ARBA00017703"/>
    </source>
</evidence>
<dbReference type="GO" id="GO:0006261">
    <property type="term" value="P:DNA-templated DNA replication"/>
    <property type="evidence" value="ECO:0007669"/>
    <property type="project" value="TreeGrafter"/>
</dbReference>
<dbReference type="NCBIfam" id="TIGR01128">
    <property type="entry name" value="holA"/>
    <property type="match status" value="1"/>
</dbReference>
<dbReference type="RefSeq" id="WP_138986378.1">
    <property type="nucleotide sequence ID" value="NZ_CP043869.1"/>
</dbReference>
<accession>A0A5P1R7R2</accession>
<dbReference type="SUPFAM" id="SSF48019">
    <property type="entry name" value="post-AAA+ oligomerization domain-like"/>
    <property type="match status" value="1"/>
</dbReference>
<evidence type="ECO:0000259" key="11">
    <source>
        <dbReference type="Pfam" id="PF14840"/>
    </source>
</evidence>
<dbReference type="InterPro" id="IPR005790">
    <property type="entry name" value="DNA_polIII_delta"/>
</dbReference>
<feature type="domain" description="DNA polymerase III subunit delta C-terminal" evidence="11">
    <location>
        <begin position="216"/>
        <end position="336"/>
    </location>
</feature>
<name>A0A5P1R7R2_9GAMM</name>
<dbReference type="PANTHER" id="PTHR34388">
    <property type="entry name" value="DNA POLYMERASE III SUBUNIT DELTA"/>
    <property type="match status" value="1"/>
</dbReference>
<dbReference type="Gene3D" id="1.20.272.10">
    <property type="match status" value="1"/>
</dbReference>
<dbReference type="OrthoDB" id="9770982at2"/>
<dbReference type="AlphaFoldDB" id="A0A5P1R7R2"/>
<evidence type="ECO:0000256" key="9">
    <source>
        <dbReference type="NCBIfam" id="TIGR01128"/>
    </source>
</evidence>
<dbReference type="InterPro" id="IPR010372">
    <property type="entry name" value="DNA_pol3_delta_N"/>
</dbReference>
<evidence type="ECO:0000256" key="6">
    <source>
        <dbReference type="ARBA" id="ARBA00022932"/>
    </source>
</evidence>
<dbReference type="InterPro" id="IPR008921">
    <property type="entry name" value="DNA_pol3_clamp-load_cplx_C"/>
</dbReference>
<dbReference type="KEGG" id="ncu:F0U83_02560"/>
<dbReference type="EC" id="2.7.7.7" evidence="1 9"/>
<evidence type="ECO:0000256" key="8">
    <source>
        <dbReference type="ARBA" id="ARBA00049244"/>
    </source>
</evidence>
<keyword evidence="5" id="KW-0235">DNA replication</keyword>
<dbReference type="InterPro" id="IPR027417">
    <property type="entry name" value="P-loop_NTPase"/>
</dbReference>
<dbReference type="GO" id="GO:0003887">
    <property type="term" value="F:DNA-directed DNA polymerase activity"/>
    <property type="evidence" value="ECO:0007669"/>
    <property type="project" value="UniProtKB-UniRule"/>
</dbReference>
<dbReference type="Pfam" id="PF14840">
    <property type="entry name" value="DNA_pol3_delt_C"/>
    <property type="match status" value="1"/>
</dbReference>
<feature type="domain" description="DNA polymerase III delta N-terminal" evidence="10">
    <location>
        <begin position="20"/>
        <end position="137"/>
    </location>
</feature>
<keyword evidence="3" id="KW-0808">Transferase</keyword>
<dbReference type="Proteomes" id="UP000324760">
    <property type="component" value="Chromosome"/>
</dbReference>
<comment type="catalytic activity">
    <reaction evidence="8">
        <text>DNA(n) + a 2'-deoxyribonucleoside 5'-triphosphate = DNA(n+1) + diphosphate</text>
        <dbReference type="Rhea" id="RHEA:22508"/>
        <dbReference type="Rhea" id="RHEA-COMP:17339"/>
        <dbReference type="Rhea" id="RHEA-COMP:17340"/>
        <dbReference type="ChEBI" id="CHEBI:33019"/>
        <dbReference type="ChEBI" id="CHEBI:61560"/>
        <dbReference type="ChEBI" id="CHEBI:173112"/>
        <dbReference type="EC" id="2.7.7.7"/>
    </reaction>
</comment>
<comment type="similarity">
    <text evidence="7">Belongs to the DNA polymerase HolA subunit family.</text>
</comment>
<evidence type="ECO:0000256" key="4">
    <source>
        <dbReference type="ARBA" id="ARBA00022695"/>
    </source>
</evidence>
<sequence>MKLTPEQLHGHLQQPPLPVYLISGDEPLILEECCDLLRASIRDRGFQEREVLHVEGHFKWEYLLECANALSLFAEQKLIELRLGSHKINKAASEILQEYVRHAPPENVLLIIADKLDSTAKKSAWHKAIEKSGAFIEVWPVDIQQLPGWIRHRASGLNLQLDDSAVQLLCDRVEGNLLAAKQELDKLQLLYPSGTLTAEQIVEAVSDNSRYDVYGLMDAVALGQSERCIKILNVLKQEGTEPPIVLWALTREIRTLYAISNGLQRGLAYETICQKERIWGKRKPLLKRCAERLNMATLEHLIRQSQFLDRTIKGMGDASPWLLLSDIALTLSGKPLRLPADY</sequence>
<keyword evidence="4" id="KW-0548">Nucleotidyltransferase</keyword>
<protein>
    <recommendedName>
        <fullName evidence="2 9">DNA polymerase III subunit delta</fullName>
        <ecNumber evidence="1 9">2.7.7.7</ecNumber>
    </recommendedName>
</protein>